<feature type="region of interest" description="Disordered" evidence="4">
    <location>
        <begin position="523"/>
        <end position="561"/>
    </location>
</feature>
<reference evidence="6" key="1">
    <citation type="journal article" date="2020" name="Nat. Commun.">
        <title>Large-scale genome sequencing of mycorrhizal fungi provides insights into the early evolution of symbiotic traits.</title>
        <authorList>
            <person name="Miyauchi S."/>
            <person name="Kiss E."/>
            <person name="Kuo A."/>
            <person name="Drula E."/>
            <person name="Kohler A."/>
            <person name="Sanchez-Garcia M."/>
            <person name="Morin E."/>
            <person name="Andreopoulos B."/>
            <person name="Barry K.W."/>
            <person name="Bonito G."/>
            <person name="Buee M."/>
            <person name="Carver A."/>
            <person name="Chen C."/>
            <person name="Cichocki N."/>
            <person name="Clum A."/>
            <person name="Culley D."/>
            <person name="Crous P.W."/>
            <person name="Fauchery L."/>
            <person name="Girlanda M."/>
            <person name="Hayes R.D."/>
            <person name="Keri Z."/>
            <person name="LaButti K."/>
            <person name="Lipzen A."/>
            <person name="Lombard V."/>
            <person name="Magnuson J."/>
            <person name="Maillard F."/>
            <person name="Murat C."/>
            <person name="Nolan M."/>
            <person name="Ohm R.A."/>
            <person name="Pangilinan J."/>
            <person name="Pereira M.F."/>
            <person name="Perotto S."/>
            <person name="Peter M."/>
            <person name="Pfister S."/>
            <person name="Riley R."/>
            <person name="Sitrit Y."/>
            <person name="Stielow J.B."/>
            <person name="Szollosi G."/>
            <person name="Zifcakova L."/>
            <person name="Stursova M."/>
            <person name="Spatafora J.W."/>
            <person name="Tedersoo L."/>
            <person name="Vaario L.M."/>
            <person name="Yamada A."/>
            <person name="Yan M."/>
            <person name="Wang P."/>
            <person name="Xu J."/>
            <person name="Bruns T."/>
            <person name="Baldrian P."/>
            <person name="Vilgalys R."/>
            <person name="Dunand C."/>
            <person name="Henrissat B."/>
            <person name="Grigoriev I.V."/>
            <person name="Hibbett D."/>
            <person name="Nagy L.G."/>
            <person name="Martin F.M."/>
        </authorList>
    </citation>
    <scope>NUCLEOTIDE SEQUENCE</scope>
    <source>
        <strain evidence="6">UH-Tt-Lm1</strain>
    </source>
</reference>
<dbReference type="GO" id="GO:0008234">
    <property type="term" value="F:cysteine-type peptidase activity"/>
    <property type="evidence" value="ECO:0007669"/>
    <property type="project" value="InterPro"/>
</dbReference>
<evidence type="ECO:0000313" key="6">
    <source>
        <dbReference type="EMBL" id="KAF9791078.1"/>
    </source>
</evidence>
<comment type="similarity">
    <text evidence="1">Belongs to the peptidase C48 family.</text>
</comment>
<name>A0A9P6HN69_9AGAM</name>
<feature type="compositionally biased region" description="Acidic residues" evidence="4">
    <location>
        <begin position="604"/>
        <end position="613"/>
    </location>
</feature>
<keyword evidence="3" id="KW-0378">Hydrolase</keyword>
<dbReference type="Gene3D" id="3.40.395.10">
    <property type="entry name" value="Adenoviral Proteinase, Chain A"/>
    <property type="match status" value="1"/>
</dbReference>
<evidence type="ECO:0000256" key="1">
    <source>
        <dbReference type="ARBA" id="ARBA00005234"/>
    </source>
</evidence>
<dbReference type="EMBL" id="WIUZ02000002">
    <property type="protein sequence ID" value="KAF9791078.1"/>
    <property type="molecule type" value="Genomic_DNA"/>
</dbReference>
<evidence type="ECO:0000259" key="5">
    <source>
        <dbReference type="PROSITE" id="PS50600"/>
    </source>
</evidence>
<evidence type="ECO:0000313" key="7">
    <source>
        <dbReference type="Proteomes" id="UP000736335"/>
    </source>
</evidence>
<evidence type="ECO:0000256" key="3">
    <source>
        <dbReference type="ARBA" id="ARBA00022801"/>
    </source>
</evidence>
<dbReference type="GO" id="GO:0006508">
    <property type="term" value="P:proteolysis"/>
    <property type="evidence" value="ECO:0007669"/>
    <property type="project" value="UniProtKB-KW"/>
</dbReference>
<sequence>MHVGRRRSPDVWPSECSGAGSGVRTEGQCSMQNIPESGQSWVKRPAKTCSPLCIEVHRSSNPISDPFFRGRLRGMCPKGCSTLDYTFLPMNPIDLTVDVQFRRSDWIGVKKEFSNNLPNVVYDKKREILRVPNSFPTRLPHPTALIKEFIQHPLPFQSSALSFHQAGQWFSVDEPLAFPEILLARPIPPEKVLKKLDDAFGQMWFDGMASIVDPRFNNGAERFPLWVLLLWKEIAKVIQHQKLWRSSVRWLELITHNNEDTILRAKRAIERLAWNEPLGSGGMTTIEFAGFLGASWLSDTQINMMVKVLRKRLEMEGRTKRVLIEPIEFTWELESVCRGWTDPNSSPYLSRLARQVQDGVTGIWFPINVKGSHWIAGRVDFENHTFAFGVASPPNEALKGLRKWLDKRFGRKLVNIGNVLERPKQTDTYSCAVCAMSTIAHGIFGDPLWIQRDANVHRTRWFLETSEHEGLFLPRDPALEPPTETGLRGNPEWFENGRNDSSASGDSSCGYGNCGNAGNDGGGGGGGSGGKDGGETTDGGEEPLESDVDTPALSTISSTTSVDVDEGLGSLHYKRKLSVGPLDEIGPAGKLPRTSYKQVRSDGLEEGSLDDSDLASPGDVAFPATKTFRHLKISDKSHKSQPGTSRSATASRKLREKASSGTYAVREKRFKTWKEKITNLDLEPGDTTRFRQHVEACQAKPVPVHGTLMGMGWLMVKKEVSGDGKCGERNGRGEGVKNRVKMPCRGVSEMDNSFVGQYLKRTGANGGGGRSIHVISRERFGKGFRYLSRAQRDEVQATQRAEWRWTNDHANDRVYSTKCVRFTLSHSLAVSLCAECKDLLVLKAFSDIIHKPVPSDENFKYTNEQYLHPLGNLYKKAKGLRAIIEDKTSTPCVRVAEAILSGRMKNEVFNGLLEAMCTNLDKTERGVGLQNFKYAPAWDELCHIIYITSPRAYRILRSYFPARTSRSFRYLIVHGSSQKVALLRIPTHSHMEAREPRFPMDICDRTFELAKAHLTTLDYRGPVALACDDTKLFATLRLYWDKEKNCYFLVGACGGPIRVPDVDAAQETLTDPNIKKATKIRLWCMTIPVDGVAPILLAVLPISDSENHETLLPHLRKLLRGLIREHIKAVSYSSDGTELERKIQRAILNEAAECLRYTIKSPQQGVPDTMVTVPIIDGQPISLLQDSKHALKTLRNNLFSGARLLTLGNYTMLYSTIHDLTFTNGSPLYRRDVEKLDRQDDNAASRLFAADTLSYLTNHYSDHVGEIVYLFVFGDLVDAYQNRSISHHERVKILLRTRYFLDSWERFLKHAGYKRHLHFLSREAIDILRQIIEGLLGLIYIYRDHLRNPNDINPLLPWLHSTEQCEHIFGEARRIVEDFCFLDFIYMIPKLRVTIREAMLHARMDPRATASGYNHTYFDSRGLDIPTLSTFPSDDEINTVAKEGAEEAESLLALLGVSLKRLQGNELLKLPPATSLGIAKDENEDDDTVTEAQRLQDLISNAEKESAEDFLPLAEAAALVTADEFMKMAVDLCTLSQGLPEMDDDAETEAMAEEYTRLSLLTNGRIQLPPLVLEDEASESYDIRKLGAGNRDFSVLVELRRSHQTRHAAEGVRTCDSAETNKPGESVRRKLIREMNALLRENQNRAAGTGQDRKLRWQTPAQGTVDSGPVQVPTGNSANAATVAALKSKKASDHRSKKFKEARAPHYDLIAAARISSLSPLVIGRFAWVFFDDEVFLSQVICLYSKSGGQNGKHGAVSDSSSIAALSNIGLQIFGHSHSRWFTHIPPKTSHVHTKQFALLPPKRFLLCLRSAAKVNETQIAEVSPEDFLEFKNMSEAVGLIEDALHKYEE</sequence>
<keyword evidence="7" id="KW-1185">Reference proteome</keyword>
<feature type="domain" description="Ubiquitin-like protease family profile" evidence="5">
    <location>
        <begin position="262"/>
        <end position="442"/>
    </location>
</feature>
<accession>A0A9P6HN69</accession>
<feature type="compositionally biased region" description="Polar residues" evidence="4">
    <location>
        <begin position="640"/>
        <end position="650"/>
    </location>
</feature>
<keyword evidence="2" id="KW-0645">Protease</keyword>
<evidence type="ECO:0000256" key="2">
    <source>
        <dbReference type="ARBA" id="ARBA00022670"/>
    </source>
</evidence>
<feature type="region of interest" description="Disordered" evidence="4">
    <location>
        <begin position="473"/>
        <end position="507"/>
    </location>
</feature>
<dbReference type="InterPro" id="IPR003653">
    <property type="entry name" value="Peptidase_C48_C"/>
</dbReference>
<dbReference type="GO" id="GO:0019783">
    <property type="term" value="F:ubiquitin-like protein peptidase activity"/>
    <property type="evidence" value="ECO:0007669"/>
    <property type="project" value="UniProtKB-ARBA"/>
</dbReference>
<dbReference type="PROSITE" id="PS50600">
    <property type="entry name" value="ULP_PROTEASE"/>
    <property type="match status" value="1"/>
</dbReference>
<organism evidence="6 7">
    <name type="scientific">Thelephora terrestris</name>
    <dbReference type="NCBI Taxonomy" id="56493"/>
    <lineage>
        <taxon>Eukaryota</taxon>
        <taxon>Fungi</taxon>
        <taxon>Dikarya</taxon>
        <taxon>Basidiomycota</taxon>
        <taxon>Agaricomycotina</taxon>
        <taxon>Agaricomycetes</taxon>
        <taxon>Thelephorales</taxon>
        <taxon>Thelephoraceae</taxon>
        <taxon>Thelephora</taxon>
    </lineage>
</organism>
<dbReference type="InterPro" id="IPR038765">
    <property type="entry name" value="Papain-like_cys_pep_sf"/>
</dbReference>
<dbReference type="OrthoDB" id="73076at2759"/>
<comment type="caution">
    <text evidence="6">The sequence shown here is derived from an EMBL/GenBank/DDBJ whole genome shotgun (WGS) entry which is preliminary data.</text>
</comment>
<gene>
    <name evidence="6" type="ORF">BJ322DRAFT_1017659</name>
</gene>
<dbReference type="SUPFAM" id="SSF54001">
    <property type="entry name" value="Cysteine proteinases"/>
    <property type="match status" value="1"/>
</dbReference>
<dbReference type="Proteomes" id="UP000736335">
    <property type="component" value="Unassembled WGS sequence"/>
</dbReference>
<evidence type="ECO:0000256" key="4">
    <source>
        <dbReference type="SAM" id="MobiDB-lite"/>
    </source>
</evidence>
<feature type="compositionally biased region" description="Acidic residues" evidence="4">
    <location>
        <begin position="538"/>
        <end position="548"/>
    </location>
</feature>
<feature type="region of interest" description="Disordered" evidence="4">
    <location>
        <begin position="580"/>
        <end position="661"/>
    </location>
</feature>
<feature type="region of interest" description="Disordered" evidence="4">
    <location>
        <begin position="1"/>
        <end position="29"/>
    </location>
</feature>
<reference evidence="6" key="2">
    <citation type="submission" date="2020-11" db="EMBL/GenBank/DDBJ databases">
        <authorList>
            <consortium name="DOE Joint Genome Institute"/>
            <person name="Kuo A."/>
            <person name="Miyauchi S."/>
            <person name="Kiss E."/>
            <person name="Drula E."/>
            <person name="Kohler A."/>
            <person name="Sanchez-Garcia M."/>
            <person name="Andreopoulos B."/>
            <person name="Barry K.W."/>
            <person name="Bonito G."/>
            <person name="Buee M."/>
            <person name="Carver A."/>
            <person name="Chen C."/>
            <person name="Cichocki N."/>
            <person name="Clum A."/>
            <person name="Culley D."/>
            <person name="Crous P.W."/>
            <person name="Fauchery L."/>
            <person name="Girlanda M."/>
            <person name="Hayes R."/>
            <person name="Keri Z."/>
            <person name="Labutti K."/>
            <person name="Lipzen A."/>
            <person name="Lombard V."/>
            <person name="Magnuson J."/>
            <person name="Maillard F."/>
            <person name="Morin E."/>
            <person name="Murat C."/>
            <person name="Nolan M."/>
            <person name="Ohm R."/>
            <person name="Pangilinan J."/>
            <person name="Pereira M."/>
            <person name="Perotto S."/>
            <person name="Peter M."/>
            <person name="Riley R."/>
            <person name="Sitrit Y."/>
            <person name="Stielow B."/>
            <person name="Szollosi G."/>
            <person name="Zifcakova L."/>
            <person name="Stursova M."/>
            <person name="Spatafora J.W."/>
            <person name="Tedersoo L."/>
            <person name="Vaario L.-M."/>
            <person name="Yamada A."/>
            <person name="Yan M."/>
            <person name="Wang P."/>
            <person name="Xu J."/>
            <person name="Bruns T."/>
            <person name="Baldrian P."/>
            <person name="Vilgalys R."/>
            <person name="Henrissat B."/>
            <person name="Grigoriev I.V."/>
            <person name="Hibbett D."/>
            <person name="Nagy L.G."/>
            <person name="Martin F.M."/>
        </authorList>
    </citation>
    <scope>NUCLEOTIDE SEQUENCE</scope>
    <source>
        <strain evidence="6">UH-Tt-Lm1</strain>
    </source>
</reference>
<proteinExistence type="inferred from homology"/>
<protein>
    <recommendedName>
        <fullName evidence="5">Ubiquitin-like protease family profile domain-containing protein</fullName>
    </recommendedName>
</protein>